<evidence type="ECO:0000313" key="1">
    <source>
        <dbReference type="EMBL" id="SVB80351.1"/>
    </source>
</evidence>
<protein>
    <submittedName>
        <fullName evidence="1">Uncharacterized protein</fullName>
    </submittedName>
</protein>
<accession>A0A382H1P9</accession>
<name>A0A382H1P9_9ZZZZ</name>
<sequence length="37" mass="4087">MTCESGRQFAEIVAGHLDKVLIPTTETWFASGEGKFE</sequence>
<organism evidence="1">
    <name type="scientific">marine metagenome</name>
    <dbReference type="NCBI Taxonomy" id="408172"/>
    <lineage>
        <taxon>unclassified sequences</taxon>
        <taxon>metagenomes</taxon>
        <taxon>ecological metagenomes</taxon>
    </lineage>
</organism>
<dbReference type="EMBL" id="UINC01058279">
    <property type="protein sequence ID" value="SVB80351.1"/>
    <property type="molecule type" value="Genomic_DNA"/>
</dbReference>
<feature type="non-terminal residue" evidence="1">
    <location>
        <position position="37"/>
    </location>
</feature>
<proteinExistence type="predicted"/>
<reference evidence="1" key="1">
    <citation type="submission" date="2018-05" db="EMBL/GenBank/DDBJ databases">
        <authorList>
            <person name="Lanie J.A."/>
            <person name="Ng W.-L."/>
            <person name="Kazmierczak K.M."/>
            <person name="Andrzejewski T.M."/>
            <person name="Davidsen T.M."/>
            <person name="Wayne K.J."/>
            <person name="Tettelin H."/>
            <person name="Glass J.I."/>
            <person name="Rusch D."/>
            <person name="Podicherti R."/>
            <person name="Tsui H.-C.T."/>
            <person name="Winkler M.E."/>
        </authorList>
    </citation>
    <scope>NUCLEOTIDE SEQUENCE</scope>
</reference>
<dbReference type="AlphaFoldDB" id="A0A382H1P9"/>
<gene>
    <name evidence="1" type="ORF">METZ01_LOCUS233205</name>
</gene>